<name>A0A0D2YDC4_FUSOF</name>
<dbReference type="InterPro" id="IPR036573">
    <property type="entry name" value="CBM_sf_5/12"/>
</dbReference>
<evidence type="ECO:0000313" key="2">
    <source>
        <dbReference type="Proteomes" id="UP000002489"/>
    </source>
</evidence>
<dbReference type="GO" id="GO:0004553">
    <property type="term" value="F:hydrolase activity, hydrolyzing O-glycosyl compounds"/>
    <property type="evidence" value="ECO:0007669"/>
    <property type="project" value="InterPro"/>
</dbReference>
<dbReference type="GO" id="GO:0005975">
    <property type="term" value="P:carbohydrate metabolic process"/>
    <property type="evidence" value="ECO:0007669"/>
    <property type="project" value="InterPro"/>
</dbReference>
<proteinExistence type="predicted"/>
<evidence type="ECO:0000313" key="1">
    <source>
        <dbReference type="EnsemblFungi" id="FOXG_14308P0"/>
    </source>
</evidence>
<dbReference type="SUPFAM" id="SSF49452">
    <property type="entry name" value="Starch-binding domain-like"/>
    <property type="match status" value="1"/>
</dbReference>
<dbReference type="Proteomes" id="UP000002489">
    <property type="component" value="Unassembled WGS sequence"/>
</dbReference>
<dbReference type="CDD" id="cd12214">
    <property type="entry name" value="ChiA1_BD"/>
    <property type="match status" value="2"/>
</dbReference>
<dbReference type="InterPro" id="IPR003610">
    <property type="entry name" value="CBM5/12"/>
</dbReference>
<dbReference type="GO" id="GO:0030246">
    <property type="term" value="F:carbohydrate binding"/>
    <property type="evidence" value="ECO:0007669"/>
    <property type="project" value="InterPro"/>
</dbReference>
<dbReference type="InterPro" id="IPR013784">
    <property type="entry name" value="Carb-bd-like_fold"/>
</dbReference>
<dbReference type="GO" id="GO:0005576">
    <property type="term" value="C:extracellular region"/>
    <property type="evidence" value="ECO:0007669"/>
    <property type="project" value="InterPro"/>
</dbReference>
<accession>A0A0D2YDC4</accession>
<protein>
    <submittedName>
        <fullName evidence="1">Uncharacterized protein</fullName>
    </submittedName>
</protein>
<reference evidence="1" key="2">
    <citation type="submission" date="2025-08" db="UniProtKB">
        <authorList>
            <consortium name="EnsemblFungi"/>
        </authorList>
    </citation>
    <scope>IDENTIFICATION</scope>
    <source>
        <strain evidence="1">4287 / CBS 123668 / FGSC 9935 / NRRL 34936</strain>
    </source>
</reference>
<reference evidence="2" key="1">
    <citation type="journal article" date="2012" name="Mol. Plant Microbe Interact.">
        <title>A highly conserved effector in Fusarium oxysporum is required for full virulence on Arabidopsis.</title>
        <authorList>
            <person name="Thatcher L.F."/>
            <person name="Gardiner D.M."/>
            <person name="Kazan K."/>
            <person name="Manners J."/>
        </authorList>
    </citation>
    <scope>NUCLEOTIDE SEQUENCE [LARGE SCALE GENOMIC DNA]</scope>
    <source>
        <strain evidence="2">Fo5176</strain>
    </source>
</reference>
<dbReference type="VEuPathDB" id="FungiDB:FOXG_14308"/>
<dbReference type="Gene3D" id="2.60.40.1120">
    <property type="entry name" value="Carboxypeptidase-like, regulatory domain"/>
    <property type="match status" value="1"/>
</dbReference>
<dbReference type="Pfam" id="PF02839">
    <property type="entry name" value="CBM_5_12"/>
    <property type="match status" value="2"/>
</dbReference>
<gene>
    <name evidence="1" type="primary">28955479</name>
</gene>
<dbReference type="SUPFAM" id="SSF51055">
    <property type="entry name" value="Carbohydrate binding domain"/>
    <property type="match status" value="2"/>
</dbReference>
<dbReference type="SMART" id="SM00495">
    <property type="entry name" value="ChtBD3"/>
    <property type="match status" value="2"/>
</dbReference>
<organism evidence="1 2">
    <name type="scientific">Fusarium oxysporum (strain Fo5176)</name>
    <name type="common">Fusarium vascular wilt</name>
    <dbReference type="NCBI Taxonomy" id="660025"/>
    <lineage>
        <taxon>Eukaryota</taxon>
        <taxon>Fungi</taxon>
        <taxon>Dikarya</taxon>
        <taxon>Ascomycota</taxon>
        <taxon>Pezizomycotina</taxon>
        <taxon>Sordariomycetes</taxon>
        <taxon>Hypocreomycetidae</taxon>
        <taxon>Hypocreales</taxon>
        <taxon>Nectriaceae</taxon>
        <taxon>Fusarium</taxon>
        <taxon>Fusarium oxysporum species complex</taxon>
    </lineage>
</organism>
<dbReference type="AlphaFoldDB" id="A0A0D2YDC4"/>
<dbReference type="EnsemblFungi" id="FOXG_14308T0">
    <property type="protein sequence ID" value="FOXG_14308P0"/>
    <property type="gene ID" value="FOXG_14308"/>
</dbReference>
<dbReference type="Gene3D" id="2.10.10.20">
    <property type="entry name" value="Carbohydrate-binding module superfamily 5/12"/>
    <property type="match status" value="2"/>
</dbReference>
<sequence>MQGRTQERLSLCSILLLLFAVTLFTFAQAAPQVAPSGEPDDVAVEDGGDITSAVNDRLPASMADIIKATDDEDVPTAPGVLIQSRDEPACTPINMPAADWKSDTDYATASLVRYGGRLYGCLQRHRSHPGWEPPHVPALWATPTPCGVTAWEVQTQYKIGSKVTFERENYQCQEAHISSEGWTPLATPSLWNKVQLIRSIRISKSNVQFGESFRVFVRLTEPEGFRVFINGVPGSSQWFQFYDFPGIHKVTVAVYRREDFIETRSVDILVENPQDLPLKAKFPYMAMSSPEAGAGYFEILNFADIHVPGTVYTWDFGRAGSRTTTGPSVKQLFEDYLDINEPYGTFEVRVTAAYPGQSPVSATRSVVVWNTYFLEKARGFVKPKLDYNFRAVRQDKKLAGSCRIKNVEPEPLHLTKKAFQYLTEDSEFAQMFAPEEAISVRVPANKAADIDCGIPFPLPRGSFGYAVHLAGQTDAGKRVRTSCYFEYRESTQGSGTRIITDPNAVRALHSMRNQSLHHDKAFFTRDEVIRHIRIVEGVSTRPNVKILRENITAGKEEMPDIRAFSGEVLLGKPCLPDEDPPEVGVTCQLTDEWAWVTIPARIANAFKGDAILSPAGNGVIGGLLRQVDPPQAYAHSGIMTKNHYEIRHSTASEDRMHGHLVGSVLGERGTDGIDPDVLKYAWPGTITQSVQGAFNGEDLVDPDTGKPYRISAFDYRTRQDQGMKLIPALILKPDPFKEALIPSVRTTLHRVADAAAAIKGHYRFYAYTNAGISTRSTSYNAPDRGSTWWASNTTPTVCSSLLWAAAKSVVNPRIQLEGAGMITLPYELEPQDVAAGARIDSQTLDGLYMYSAEERLTAAEWLYGYMWNLAADKIHKKFPWLPASWVGDAPDDLGNQMVNTFNSDWTGDNGDGRGHSKDSDNWKNMGLGHAVSPDHLLFWDAPGPIVNGVQKGLYGYTEKLVYRPETYEYRHISRWKLIKTTGTVTGTVSYHGRAVDGATVSIGASTAVTALDGSFTIGDVPAGTFKVKAGKLIERVYAEGALSISVTANSTTSVAITLQDPPEFYREVVLSGSLYIRDDQLISSNSRKYGMYYDGIFVGPFGTHAEQVHKEGHGGEIRVEVYVKMDWKFPGDIAGTVYVKFYEGRNEDTGDLEDKETEQFRVARGSRETVRIHVVSSGVGGGDTADLTLEISNNVRP</sequence>